<keyword evidence="5" id="KW-0804">Transcription</keyword>
<dbReference type="PROSITE" id="PS51294">
    <property type="entry name" value="HTH_MYB"/>
    <property type="match status" value="3"/>
</dbReference>
<keyword evidence="1" id="KW-0597">Phosphoprotein</keyword>
<dbReference type="InterPro" id="IPR051575">
    <property type="entry name" value="Myb-like_DNA-bd"/>
</dbReference>
<evidence type="ECO:0000256" key="6">
    <source>
        <dbReference type="ARBA" id="ARBA00023242"/>
    </source>
</evidence>
<organism evidence="15 16">
    <name type="scientific">Synaphobranchus kaupii</name>
    <name type="common">Kaup's arrowtooth eel</name>
    <dbReference type="NCBI Taxonomy" id="118154"/>
    <lineage>
        <taxon>Eukaryota</taxon>
        <taxon>Metazoa</taxon>
        <taxon>Chordata</taxon>
        <taxon>Craniata</taxon>
        <taxon>Vertebrata</taxon>
        <taxon>Euteleostomi</taxon>
        <taxon>Actinopterygii</taxon>
        <taxon>Neopterygii</taxon>
        <taxon>Teleostei</taxon>
        <taxon>Anguilliformes</taxon>
        <taxon>Synaphobranchidae</taxon>
        <taxon>Synaphobranchus</taxon>
    </lineage>
</organism>
<accession>A0A9Q1GCZ3</accession>
<feature type="domain" description="SANT" evidence="13">
    <location>
        <begin position="435"/>
        <end position="487"/>
    </location>
</feature>
<dbReference type="GO" id="GO:0042796">
    <property type="term" value="P:snRNA transcription by RNA polymerase III"/>
    <property type="evidence" value="ECO:0007669"/>
    <property type="project" value="TreeGrafter"/>
</dbReference>
<dbReference type="InterPro" id="IPR017930">
    <property type="entry name" value="Myb_dom"/>
</dbReference>
<dbReference type="PROSITE" id="PS50090">
    <property type="entry name" value="MYB_LIKE"/>
    <property type="match status" value="4"/>
</dbReference>
<feature type="domain" description="Myb-like" evidence="12">
    <location>
        <begin position="377"/>
        <end position="431"/>
    </location>
</feature>
<protein>
    <recommendedName>
        <fullName evidence="8">snRNA-activating protein complex subunit 4</fullName>
    </recommendedName>
    <alternativeName>
        <fullName evidence="9">snRNA-activating protein complex 190 kDa subunit</fullName>
    </alternativeName>
</protein>
<dbReference type="Pfam" id="PF00249">
    <property type="entry name" value="Myb_DNA-binding"/>
    <property type="match status" value="2"/>
</dbReference>
<dbReference type="InterPro" id="IPR001005">
    <property type="entry name" value="SANT/Myb"/>
</dbReference>
<dbReference type="InterPro" id="IPR017884">
    <property type="entry name" value="SANT_dom"/>
</dbReference>
<feature type="coiled-coil region" evidence="10">
    <location>
        <begin position="248"/>
        <end position="286"/>
    </location>
</feature>
<dbReference type="OrthoDB" id="2143914at2759"/>
<feature type="domain" description="Myb-like" evidence="12">
    <location>
        <begin position="484"/>
        <end position="535"/>
    </location>
</feature>
<gene>
    <name evidence="15" type="ORF">SKAU_G00020390</name>
</gene>
<keyword evidence="2" id="KW-0677">Repeat</keyword>
<evidence type="ECO:0000256" key="1">
    <source>
        <dbReference type="ARBA" id="ARBA00022553"/>
    </source>
</evidence>
<evidence type="ECO:0000259" key="14">
    <source>
        <dbReference type="PROSITE" id="PS51294"/>
    </source>
</evidence>
<feature type="domain" description="HTH myb-type" evidence="14">
    <location>
        <begin position="432"/>
        <end position="487"/>
    </location>
</feature>
<name>A0A9Q1GCZ3_SYNKA</name>
<dbReference type="Proteomes" id="UP001152622">
    <property type="component" value="Chromosome 1"/>
</dbReference>
<evidence type="ECO:0000256" key="9">
    <source>
        <dbReference type="ARBA" id="ARBA00079701"/>
    </source>
</evidence>
<keyword evidence="6" id="KW-0539">Nucleus</keyword>
<feature type="compositionally biased region" description="Basic residues" evidence="11">
    <location>
        <begin position="545"/>
        <end position="559"/>
    </location>
</feature>
<keyword evidence="3" id="KW-0805">Transcription regulation</keyword>
<feature type="region of interest" description="Disordered" evidence="11">
    <location>
        <begin position="545"/>
        <end position="574"/>
    </location>
</feature>
<feature type="region of interest" description="Disordered" evidence="11">
    <location>
        <begin position="31"/>
        <end position="56"/>
    </location>
</feature>
<feature type="domain" description="Myb-like" evidence="12">
    <location>
        <begin position="324"/>
        <end position="376"/>
    </location>
</feature>
<keyword evidence="4" id="KW-0238">DNA-binding</keyword>
<evidence type="ECO:0000256" key="11">
    <source>
        <dbReference type="SAM" id="MobiDB-lite"/>
    </source>
</evidence>
<evidence type="ECO:0000313" key="15">
    <source>
        <dbReference type="EMBL" id="KAJ8381261.1"/>
    </source>
</evidence>
<dbReference type="GO" id="GO:0000978">
    <property type="term" value="F:RNA polymerase II cis-regulatory region sequence-specific DNA binding"/>
    <property type="evidence" value="ECO:0007669"/>
    <property type="project" value="TreeGrafter"/>
</dbReference>
<dbReference type="CDD" id="cd00167">
    <property type="entry name" value="SANT"/>
    <property type="match status" value="4"/>
</dbReference>
<dbReference type="FunFam" id="1.10.10.60:FF:000321">
    <property type="entry name" value="Small nuclear RNA-activating complex, polypeptide 4"/>
    <property type="match status" value="1"/>
</dbReference>
<dbReference type="GO" id="GO:0001006">
    <property type="term" value="F:RNA polymerase III type 3 promoter sequence-specific DNA binding"/>
    <property type="evidence" value="ECO:0007669"/>
    <property type="project" value="TreeGrafter"/>
</dbReference>
<comment type="caution">
    <text evidence="15">The sequence shown here is derived from an EMBL/GenBank/DDBJ whole genome shotgun (WGS) entry which is preliminary data.</text>
</comment>
<evidence type="ECO:0000256" key="2">
    <source>
        <dbReference type="ARBA" id="ARBA00022737"/>
    </source>
</evidence>
<feature type="domain" description="Myb-like" evidence="12">
    <location>
        <begin position="432"/>
        <end position="483"/>
    </location>
</feature>
<evidence type="ECO:0000256" key="4">
    <source>
        <dbReference type="ARBA" id="ARBA00023125"/>
    </source>
</evidence>
<evidence type="ECO:0000259" key="13">
    <source>
        <dbReference type="PROSITE" id="PS51293"/>
    </source>
</evidence>
<evidence type="ECO:0000256" key="8">
    <source>
        <dbReference type="ARBA" id="ARBA00071222"/>
    </source>
</evidence>
<comment type="function">
    <text evidence="7">Part of the SNAPc complex required for the transcription of both RNA polymerase II and III small-nuclear RNA genes. Binds to the proximal sequence element (PSE), a non-TATA-box basal promoter element common to these 2 types of genes. Recruits TBP and BRF2 to the U6 snRNA TATA box.</text>
</comment>
<feature type="domain" description="HTH myb-type" evidence="14">
    <location>
        <begin position="377"/>
        <end position="431"/>
    </location>
</feature>
<dbReference type="SMART" id="SM00717">
    <property type="entry name" value="SANT"/>
    <property type="match status" value="5"/>
</dbReference>
<evidence type="ECO:0000256" key="10">
    <source>
        <dbReference type="SAM" id="Coils"/>
    </source>
</evidence>
<dbReference type="GO" id="GO:0042795">
    <property type="term" value="P:snRNA transcription by RNA polymerase II"/>
    <property type="evidence" value="ECO:0007669"/>
    <property type="project" value="TreeGrafter"/>
</dbReference>
<evidence type="ECO:0000256" key="3">
    <source>
        <dbReference type="ARBA" id="ARBA00023015"/>
    </source>
</evidence>
<sequence length="1439" mass="162433">MASSDHFAQRNKIQRQIEALERRLDTDSFCDRIRIPSSDSCQSNDEGSEDGEQQPVSMENLAAKRKHIQREIKELEITLSQDAPGMDIKKLSPDDDNYTGSIMESSGEDSDEVFSLPPNVETCLQMNLVYQDVLEEKLTELERLLVENKEQQKEVMIQVSGPAPQSTTSGLPPLKVFLGNFMKPYFKDKVTGLGPPANPETRDKMNKGTRSYDEMKIRRWEGWQKTLLYNSVVSDTMKRLLQPKLSKLEYLNEKMAKAEDMEKQILQKQINQMEREIDDISSMSEEQLMGSRHDDHDWEKISNIDFEGTRSAEDIRRFWENYLHPSINKSSWKEDEIEKLKSIVEYRNCCNWDQIAEELGTNRTAFMCLQTHQRYIHKGFKKKVWTKDEDQVLKELVEKMRIGNFIPYTQISYFMEGREAAQLVYRWTQVLDPTLRKGHWTKEEDEMLRKAVAKYGVRDWWKIRNEVPGRNDGQCRDRYLDCLSEDVKKGRWSPEEEAMLINLVAKYGAGRWSKIASEMPNRIDSQCLQKWKAMTAYGCKAKKRIKKHPPKMREKRKKVERMEEEEDTMTSSEDEVVCMTSDEDLTKDESDLEIEVREEYILPSMEKWIPKKSDLFPHLSLCAGQAVQTNLTNQKASLSQATFGRPCSVDSLSSLVSPPEVRCTILNRLGCPLKYNMGVDSPEQQVPEDQHCEKDMMKVSLSEVRNLLHWNGGSQLNQRCRLSRWIWRKNNENNKKKRMLQKQGICVSCEGQGSAAHPTWHTGTCVVSHDCSTYCSTLNDELLFAITPWVGNLILPLAYKNDEHCKVEMVREKTHIIGLTSTPVFSLFLKILSIDADGCKKVIEARKRTEICIPHRQAVTPPPTISPPLAPSHKRTVARILYEKHRQEFRKKKEEQEKRSPIMMIPQPVVVTQPLQQGLEPLAAPTTSAPDKPTIEKGKETYSMSKTIQSEKHTQKPTEKARVLLAGPKVKVSEKSLNCHESCLQDTCIKDGKKIFSRVALTPQPPITWIVIPKGLLPVSGLRIPVASQAPLVGIKSMSSNVSCFPRPNPFAIKQNNSLTFSINGAPGAESPSNVVHVCPSECIPAGLATSSLEERITLTLAPTTSTSTDAGRDICSNVSTSSLSSARVPHTNSLCTQVPTHFLATKPVGTIMPVPASENTGRSVTDQTYTVSQVTPFTPVLTYSQGLPILQVCQPKIISNTSVNLVTLPQKPASLSQQGLCIMKPNYSPLNLATKPSLPISPSPEHTLSFDPSLISAEKASHVKEWMKGRGGVKLPQLDVTLPYLPPFVSNLTTLTTLLKCITDLERCALPLVSSSRQSYREEAPENGIRRLVSERLNNNPAYLLLKARFLSCFSLPAFLATVYPHNNAHSVMVIPFKYSEGEENVSRAEDPQGGEGMPKDGLLRIDGKGALADEFSGIATQHRNQYISNLQKRSSSL</sequence>
<evidence type="ECO:0000259" key="12">
    <source>
        <dbReference type="PROSITE" id="PS50090"/>
    </source>
</evidence>
<dbReference type="EMBL" id="JAINUF010000001">
    <property type="protein sequence ID" value="KAJ8381261.1"/>
    <property type="molecule type" value="Genomic_DNA"/>
</dbReference>
<dbReference type="PANTHER" id="PTHR46621:SF1">
    <property type="entry name" value="SNRNA-ACTIVATING PROTEIN COMPLEX SUBUNIT 4"/>
    <property type="match status" value="1"/>
</dbReference>
<dbReference type="FunFam" id="1.10.10.60:FF:000016">
    <property type="entry name" value="Transcriptional activator Myb isoform A"/>
    <property type="match status" value="1"/>
</dbReference>
<proteinExistence type="predicted"/>
<dbReference type="SUPFAM" id="SSF46689">
    <property type="entry name" value="Homeodomain-like"/>
    <property type="match status" value="3"/>
</dbReference>
<keyword evidence="16" id="KW-1185">Reference proteome</keyword>
<feature type="compositionally biased region" description="Acidic residues" evidence="11">
    <location>
        <begin position="562"/>
        <end position="574"/>
    </location>
</feature>
<dbReference type="InterPro" id="IPR009057">
    <property type="entry name" value="Homeodomain-like_sf"/>
</dbReference>
<dbReference type="Gene3D" id="1.10.10.60">
    <property type="entry name" value="Homeodomain-like"/>
    <property type="match status" value="4"/>
</dbReference>
<dbReference type="PROSITE" id="PS51293">
    <property type="entry name" value="SANT"/>
    <property type="match status" value="1"/>
</dbReference>
<evidence type="ECO:0000256" key="7">
    <source>
        <dbReference type="ARBA" id="ARBA00025193"/>
    </source>
</evidence>
<reference evidence="15" key="1">
    <citation type="journal article" date="2023" name="Science">
        <title>Genome structures resolve the early diversification of teleost fishes.</title>
        <authorList>
            <person name="Parey E."/>
            <person name="Louis A."/>
            <person name="Montfort J."/>
            <person name="Bouchez O."/>
            <person name="Roques C."/>
            <person name="Iampietro C."/>
            <person name="Lluch J."/>
            <person name="Castinel A."/>
            <person name="Donnadieu C."/>
            <person name="Desvignes T."/>
            <person name="Floi Bucao C."/>
            <person name="Jouanno E."/>
            <person name="Wen M."/>
            <person name="Mejri S."/>
            <person name="Dirks R."/>
            <person name="Jansen H."/>
            <person name="Henkel C."/>
            <person name="Chen W.J."/>
            <person name="Zahm M."/>
            <person name="Cabau C."/>
            <person name="Klopp C."/>
            <person name="Thompson A.W."/>
            <person name="Robinson-Rechavi M."/>
            <person name="Braasch I."/>
            <person name="Lecointre G."/>
            <person name="Bobe J."/>
            <person name="Postlethwait J.H."/>
            <person name="Berthelot C."/>
            <person name="Roest Crollius H."/>
            <person name="Guiguen Y."/>
        </authorList>
    </citation>
    <scope>NUCLEOTIDE SEQUENCE</scope>
    <source>
        <strain evidence="15">WJC10195</strain>
    </source>
</reference>
<dbReference type="GO" id="GO:0019185">
    <property type="term" value="C:snRNA-activating protein complex"/>
    <property type="evidence" value="ECO:0007669"/>
    <property type="project" value="TreeGrafter"/>
</dbReference>
<evidence type="ECO:0000313" key="16">
    <source>
        <dbReference type="Proteomes" id="UP001152622"/>
    </source>
</evidence>
<feature type="domain" description="HTH myb-type" evidence="14">
    <location>
        <begin position="488"/>
        <end position="539"/>
    </location>
</feature>
<evidence type="ECO:0000256" key="5">
    <source>
        <dbReference type="ARBA" id="ARBA00023163"/>
    </source>
</evidence>
<dbReference type="FunFam" id="1.10.10.60:FF:000314">
    <property type="entry name" value="Small nuclear RNA-activating complex, polypeptide 4"/>
    <property type="match status" value="1"/>
</dbReference>
<keyword evidence="10" id="KW-0175">Coiled coil</keyword>
<dbReference type="PANTHER" id="PTHR46621">
    <property type="entry name" value="SNRNA-ACTIVATING PROTEIN COMPLEX SUBUNIT 4"/>
    <property type="match status" value="1"/>
</dbReference>